<name>A0A087E0P9_9BIFI</name>
<dbReference type="STRING" id="77635.BISU_1909"/>
<keyword evidence="2" id="KW-1185">Reference proteome</keyword>
<protein>
    <recommendedName>
        <fullName evidence="3">Toxin-antitoxin system protein</fullName>
    </recommendedName>
</protein>
<dbReference type="eggNOG" id="ENOG5031YU3">
    <property type="taxonomic scope" value="Bacteria"/>
</dbReference>
<proteinExistence type="predicted"/>
<organism evidence="1 2">
    <name type="scientific">Bifidobacterium subtile</name>
    <dbReference type="NCBI Taxonomy" id="77635"/>
    <lineage>
        <taxon>Bacteria</taxon>
        <taxon>Bacillati</taxon>
        <taxon>Actinomycetota</taxon>
        <taxon>Actinomycetes</taxon>
        <taxon>Bifidobacteriales</taxon>
        <taxon>Bifidobacteriaceae</taxon>
        <taxon>Bifidobacterium</taxon>
    </lineage>
</organism>
<dbReference type="RefSeq" id="WP_024464629.1">
    <property type="nucleotide sequence ID" value="NZ_CP062939.1"/>
</dbReference>
<dbReference type="AlphaFoldDB" id="A0A087E0P9"/>
<comment type="caution">
    <text evidence="1">The sequence shown here is derived from an EMBL/GenBank/DDBJ whole genome shotgun (WGS) entry which is preliminary data.</text>
</comment>
<dbReference type="Gene3D" id="1.10.1220.10">
    <property type="entry name" value="Met repressor-like"/>
    <property type="match status" value="1"/>
</dbReference>
<evidence type="ECO:0008006" key="3">
    <source>
        <dbReference type="Google" id="ProtNLM"/>
    </source>
</evidence>
<dbReference type="EMBL" id="JGZR01000010">
    <property type="protein sequence ID" value="KFJ01350.1"/>
    <property type="molecule type" value="Genomic_DNA"/>
</dbReference>
<dbReference type="InterPro" id="IPR013321">
    <property type="entry name" value="Arc_rbn_hlx_hlx"/>
</dbReference>
<evidence type="ECO:0000313" key="1">
    <source>
        <dbReference type="EMBL" id="KFJ01350.1"/>
    </source>
</evidence>
<evidence type="ECO:0000313" key="2">
    <source>
        <dbReference type="Proteomes" id="UP000029055"/>
    </source>
</evidence>
<sequence length="102" mass="11563">MANDDKVWRWDDAKAQASSGAEAQARMDALLMKAADTDDPDDAVSVLLGRPRVAEEREETVKIQVRVPRSWQEQIDRKADGERLSRSEYLRRIIGRDALQPA</sequence>
<accession>A0A087E0P9</accession>
<dbReference type="OrthoDB" id="3237856at2"/>
<dbReference type="GO" id="GO:0006355">
    <property type="term" value="P:regulation of DNA-templated transcription"/>
    <property type="evidence" value="ECO:0007669"/>
    <property type="project" value="InterPro"/>
</dbReference>
<reference evidence="1 2" key="1">
    <citation type="submission" date="2014-03" db="EMBL/GenBank/DDBJ databases">
        <title>Genomics of Bifidobacteria.</title>
        <authorList>
            <person name="Ventura M."/>
            <person name="Milani C."/>
            <person name="Lugli G.A."/>
        </authorList>
    </citation>
    <scope>NUCLEOTIDE SEQUENCE [LARGE SCALE GENOMIC DNA]</scope>
    <source>
        <strain evidence="1 2">LMG 11597</strain>
    </source>
</reference>
<dbReference type="Proteomes" id="UP000029055">
    <property type="component" value="Unassembled WGS sequence"/>
</dbReference>
<gene>
    <name evidence="1" type="ORF">BISU_1909</name>
</gene>